<dbReference type="Pfam" id="PF21247">
    <property type="entry name" value="Fic-like_C"/>
    <property type="match status" value="1"/>
</dbReference>
<dbReference type="InterPro" id="IPR038461">
    <property type="entry name" value="Schlafen_AlbA_2_dom_sf"/>
</dbReference>
<feature type="domain" description="Filamentation induced by cAMP protein Fic-like C-terminal" evidence="2">
    <location>
        <begin position="535"/>
        <end position="587"/>
    </location>
</feature>
<gene>
    <name evidence="3" type="ORF">GX426_11725</name>
</gene>
<evidence type="ECO:0000259" key="1">
    <source>
        <dbReference type="Pfam" id="PF04326"/>
    </source>
</evidence>
<dbReference type="Pfam" id="PF13749">
    <property type="entry name" value="HATPase_c_4"/>
    <property type="match status" value="1"/>
</dbReference>
<dbReference type="InterPro" id="IPR049514">
    <property type="entry name" value="Fic-like_C"/>
</dbReference>
<comment type="caution">
    <text evidence="3">The sequence shown here is derived from an EMBL/GenBank/DDBJ whole genome shotgun (WGS) entry which is preliminary data.</text>
</comment>
<dbReference type="InterPro" id="IPR038475">
    <property type="entry name" value="RecG_C_sf"/>
</dbReference>
<sequence>MNQEELIARLKKYEWNDIEFKKAQHDVPSDTYKSVSAFANTAGGHLVFGVEDKRGSFQIVGVIEVDKVQNDFLSCLRAGGKFKRSISVQESTVVHDGMTLLVFHVPEARRKDKPICLNGDIKQSYIRRGGGDERCTDSEIRRFLRDAGDIPYDSGVMSDLDAEDFFDQASVAWYRRVFQEKQANRHADLSDVEFLNEWGFVVESDNALRPTRAAALLFGKSRLLRYLLPRGIVDYQRIDARFDDWSPEHRWCDRVVVEDNIIHAWQLLVEKYFRLAEKPFSIDAATLRRHDDPPDYISFREAAINLLIHQDFGDQTRKPVIKIFLDRTVFWNPGDAFVTMDQLLDPTEKEVRNPAIVAAFRRIGLSDQAGTGVRSIFGNWRQLGFVPPSIVNDKREKTFEITLLKETLLTEEQRLFQAQLGVRLTEQEAAVIAYACRAGVVGVTDAKAVIGRGSGEAEQVLDHLVTQTLLAVVKPRVSWELASHLQERFAQDDQVPPLARDLVTDQLSGVAAVSLVTPKLTKFTEPQRKIMALCEVPRTQADLMKTLGVSHRTFFRRTHLEPLIKANLVRMTHPEEPNHPNQAYVITEDGLGILSSWRANAEGRGNS</sequence>
<dbReference type="Gene3D" id="3.30.950.30">
    <property type="entry name" value="Schlafen, AAA domain"/>
    <property type="match status" value="1"/>
</dbReference>
<dbReference type="PANTHER" id="PTHR30595">
    <property type="entry name" value="GLPR-RELATED TRANSCRIPTIONAL REPRESSOR"/>
    <property type="match status" value="1"/>
</dbReference>
<proteinExistence type="predicted"/>
<dbReference type="Gene3D" id="3.30.565.60">
    <property type="match status" value="1"/>
</dbReference>
<evidence type="ECO:0000313" key="3">
    <source>
        <dbReference type="EMBL" id="NLJ23754.1"/>
    </source>
</evidence>
<evidence type="ECO:0000313" key="4">
    <source>
        <dbReference type="Proteomes" id="UP000544742"/>
    </source>
</evidence>
<dbReference type="RefSeq" id="WP_276621130.1">
    <property type="nucleotide sequence ID" value="NZ_DAOSQJ010000008.1"/>
</dbReference>
<dbReference type="InterPro" id="IPR007421">
    <property type="entry name" value="Schlafen_AlbA_2_dom"/>
</dbReference>
<dbReference type="PANTHER" id="PTHR30595:SF6">
    <property type="entry name" value="SCHLAFEN ALBA-2 DOMAIN-CONTAINING PROTEIN"/>
    <property type="match status" value="1"/>
</dbReference>
<organism evidence="3 4">
    <name type="scientific">Methanothrix soehngenii</name>
    <name type="common">Methanosaeta concilii</name>
    <dbReference type="NCBI Taxonomy" id="2223"/>
    <lineage>
        <taxon>Archaea</taxon>
        <taxon>Methanobacteriati</taxon>
        <taxon>Methanobacteriota</taxon>
        <taxon>Stenosarchaea group</taxon>
        <taxon>Methanomicrobia</taxon>
        <taxon>Methanotrichales</taxon>
        <taxon>Methanotrichaceae</taxon>
        <taxon>Methanothrix</taxon>
    </lineage>
</organism>
<protein>
    <submittedName>
        <fullName evidence="3">AAA family ATPase</fullName>
    </submittedName>
</protein>
<dbReference type="Proteomes" id="UP000544742">
    <property type="component" value="Unassembled WGS sequence"/>
</dbReference>
<dbReference type="EMBL" id="JAAYUN010000229">
    <property type="protein sequence ID" value="NLJ23754.1"/>
    <property type="molecule type" value="Genomic_DNA"/>
</dbReference>
<accession>A0A7K4AL99</accession>
<reference evidence="3 4" key="1">
    <citation type="journal article" date="2020" name="Biotechnol. Biofuels">
        <title>New insights from the biogas microbiome by comprehensive genome-resolved metagenomics of nearly 1600 species originating from multiple anaerobic digesters.</title>
        <authorList>
            <person name="Campanaro S."/>
            <person name="Treu L."/>
            <person name="Rodriguez-R L.M."/>
            <person name="Kovalovszki A."/>
            <person name="Ziels R.M."/>
            <person name="Maus I."/>
            <person name="Zhu X."/>
            <person name="Kougias P.G."/>
            <person name="Basile A."/>
            <person name="Luo G."/>
            <person name="Schluter A."/>
            <person name="Konstantinidis K.T."/>
            <person name="Angelidaki I."/>
        </authorList>
    </citation>
    <scope>NUCLEOTIDE SEQUENCE [LARGE SCALE GENOMIC DNA]</scope>
    <source>
        <strain evidence="3">AS27yjCOA_157</strain>
    </source>
</reference>
<feature type="domain" description="Schlafen AlbA-2" evidence="1">
    <location>
        <begin position="14"/>
        <end position="135"/>
    </location>
</feature>
<name>A0A7K4AL99_METSH</name>
<dbReference type="Pfam" id="PF04326">
    <property type="entry name" value="SLFN_AlbA_2"/>
    <property type="match status" value="1"/>
</dbReference>
<dbReference type="AlphaFoldDB" id="A0A7K4AL99"/>
<evidence type="ECO:0000259" key="2">
    <source>
        <dbReference type="Pfam" id="PF21247"/>
    </source>
</evidence>